<dbReference type="KEGG" id="sku:Sulku_2800"/>
<accession>E4U432</accession>
<dbReference type="Proteomes" id="UP000008721">
    <property type="component" value="Plasmid pSULKU03"/>
</dbReference>
<name>E4U432_SULKY</name>
<proteinExistence type="predicted"/>
<feature type="compositionally biased region" description="Basic and acidic residues" evidence="1">
    <location>
        <begin position="290"/>
        <end position="299"/>
    </location>
</feature>
<evidence type="ECO:0000256" key="1">
    <source>
        <dbReference type="SAM" id="MobiDB-lite"/>
    </source>
</evidence>
<evidence type="ECO:0000313" key="2">
    <source>
        <dbReference type="EMBL" id="ADR35448.1"/>
    </source>
</evidence>
<organism evidence="2 3">
    <name type="scientific">Sulfuricurvum kujiense (strain ATCC BAA-921 / DSM 16994 / JCM 11577 / YK-1)</name>
    <dbReference type="NCBI Taxonomy" id="709032"/>
    <lineage>
        <taxon>Bacteria</taxon>
        <taxon>Pseudomonadati</taxon>
        <taxon>Campylobacterota</taxon>
        <taxon>Epsilonproteobacteria</taxon>
        <taxon>Campylobacterales</taxon>
        <taxon>Sulfurimonadaceae</taxon>
        <taxon>Sulfuricurvum</taxon>
    </lineage>
</organism>
<dbReference type="HOGENOM" id="CLU_330904_0_0_7"/>
<geneLocation type="plasmid" evidence="2 3">
    <name>pSULKU03</name>
</geneLocation>
<keyword evidence="3" id="KW-1185">Reference proteome</keyword>
<keyword evidence="2" id="KW-0614">Plasmid</keyword>
<reference evidence="2 3" key="1">
    <citation type="journal article" date="2012" name="Stand. Genomic Sci.">
        <title>Complete genome sequence of the sulfur compounds oxidizing chemolithoautotroph Sulfuricurvum kujiense type strain (YK-1(T)).</title>
        <authorList>
            <person name="Han C."/>
            <person name="Kotsyurbenko O."/>
            <person name="Chertkov O."/>
            <person name="Held B."/>
            <person name="Lapidus A."/>
            <person name="Nolan M."/>
            <person name="Lucas S."/>
            <person name="Hammon N."/>
            <person name="Deshpande S."/>
            <person name="Cheng J.F."/>
            <person name="Tapia R."/>
            <person name="Goodwin L.A."/>
            <person name="Pitluck S."/>
            <person name="Liolios K."/>
            <person name="Pagani I."/>
            <person name="Ivanova N."/>
            <person name="Mavromatis K."/>
            <person name="Mikhailova N."/>
            <person name="Pati A."/>
            <person name="Chen A."/>
            <person name="Palaniappan K."/>
            <person name="Land M."/>
            <person name="Hauser L."/>
            <person name="Chang Y.J."/>
            <person name="Jeffries C.D."/>
            <person name="Brambilla E.M."/>
            <person name="Rohde M."/>
            <person name="Spring S."/>
            <person name="Sikorski J."/>
            <person name="Goker M."/>
            <person name="Woyke T."/>
            <person name="Bristow J."/>
            <person name="Eisen J.A."/>
            <person name="Markowitz V."/>
            <person name="Hugenholtz P."/>
            <person name="Kyrpides N.C."/>
            <person name="Klenk H.P."/>
            <person name="Detter J.C."/>
        </authorList>
    </citation>
    <scope>NUCLEOTIDE SEQUENCE [LARGE SCALE GENOMIC DNA]</scope>
    <source>
        <strain evidence="3">ATCC BAA-921 / DSM 16994 / JCM 11577 / YK-1</strain>
    </source>
</reference>
<feature type="region of interest" description="Disordered" evidence="1">
    <location>
        <begin position="290"/>
        <end position="316"/>
    </location>
</feature>
<dbReference type="RefSeq" id="WP_013450056.1">
    <property type="nucleotide sequence ID" value="NC_014756.1"/>
</dbReference>
<gene>
    <name evidence="2" type="ordered locus">Sulku_2800</name>
</gene>
<dbReference type="AlphaFoldDB" id="E4U432"/>
<dbReference type="EMBL" id="CP002358">
    <property type="protein sequence ID" value="ADR35448.1"/>
    <property type="molecule type" value="Genomic_DNA"/>
</dbReference>
<evidence type="ECO:0000313" key="3">
    <source>
        <dbReference type="Proteomes" id="UP000008721"/>
    </source>
</evidence>
<feature type="region of interest" description="Disordered" evidence="1">
    <location>
        <begin position="242"/>
        <end position="263"/>
    </location>
</feature>
<protein>
    <submittedName>
        <fullName evidence="2">Uncharacterized protein</fullName>
    </submittedName>
</protein>
<sequence>MNDDLSICSQILLPFLADDEVLNECNSKHTATALVQFLQMVSSMEDDANVFQSILESAKVTDTMNLAQYRNSVMNLVVDKQLTSLKQYKKQFNSEQLIYVYYALSKQILARTLDPENSKEVKFIYQMTLTLHRYILLYVTKKSTPIQTSIKDTTKNLIRINDILLNVLGNKHLVPHLYDWLFSGHETLNSIDFYLHIVRMIVNHPNTFVLYGGGKNSDHKYLKIERGSESFQIDFSGRVSNAGAKKKKSDHTQNKDISGIESAANPSDQAYNINYSGFFKDAKKHIETIIEAKPGKSENSKSGNGGNSYERHPTPPEPFEVFNESIIPALFNDIDYADQAFYPKESSRFPHTIKFLEDVESLSEEKKKPPTLRQQMKHCKAFSAAVTKYRLLLTTDYDTPTLSQLSFFLQTLLEKPFTKNKVDSTLYSEQDIQRIMLVACIVTGIEYDRLIQILERSSNSRNRVEIIKEKYLHLQLDESLQVQDDLNENLFHKTERNITYKLPYILDLLLDDVIKHFNQYHFLKNANQKEFIESYIQDMAVKIHFKPKDLWRLSLTYRREELTSDVNAMYAMGKFQQNDKPRMHYHTTPKRSVIHSKWLEKYSEILGTESLLATAMGLNPYQPKPVSKETGTELTGSKKYIKDESLTLFFKEISSLYFKTNDPYIKHNLLSIHLRYAMSVLLGTREYNGSDHFSKISYSIGVMITSEKAQTELSGTRIIPMCKTIVDMIRNYIHYCQLHFKITPLQPFLFRSISKTKDWKPYPSEITFKASMKEFTSDMLIASMYDNISTFIRDVPLNIGRYIASNHFEKMGLNYHYLEAYLGHYFAGAEQHGKFSSMDTQEYIRSIANMTESFAHRYGIRKLINV</sequence>